<dbReference type="Gene3D" id="1.10.540.10">
    <property type="entry name" value="Acyl-CoA dehydrogenase/oxidase, N-terminal domain"/>
    <property type="match status" value="1"/>
</dbReference>
<feature type="domain" description="Acyl-CoA dehydrogenase/oxidase N-terminal" evidence="2">
    <location>
        <begin position="36"/>
        <end position="118"/>
    </location>
</feature>
<keyword evidence="5" id="KW-1185">Reference proteome</keyword>
<dbReference type="EC" id="1.14.14.12" evidence="4"/>
<dbReference type="GO" id="GO:0036383">
    <property type="term" value="F:3-hydroxy-9,10-secoandrosta-1,3,5(10)-triene-9,17-dione monooxygenase activity"/>
    <property type="evidence" value="ECO:0007669"/>
    <property type="project" value="UniProtKB-EC"/>
</dbReference>
<dbReference type="InterPro" id="IPR013107">
    <property type="entry name" value="Acyl-CoA_DH_C"/>
</dbReference>
<dbReference type="InterPro" id="IPR036250">
    <property type="entry name" value="AcylCo_DH-like_C"/>
</dbReference>
<evidence type="ECO:0000259" key="2">
    <source>
        <dbReference type="Pfam" id="PF02771"/>
    </source>
</evidence>
<evidence type="ECO:0000313" key="5">
    <source>
        <dbReference type="Proteomes" id="UP000727456"/>
    </source>
</evidence>
<dbReference type="PIRSF" id="PIRSF016578">
    <property type="entry name" value="HsaA"/>
    <property type="match status" value="1"/>
</dbReference>
<comment type="caution">
    <text evidence="4">The sequence shown here is derived from an EMBL/GenBank/DDBJ whole genome shotgun (WGS) entry which is preliminary data.</text>
</comment>
<sequence>MSIASSAHLLQDNTLADLPNSPDEAVARAAYLHAGIAKRTVENETQRLVSPDSISELMSAGLFGVMGARRYGGSDLGLEALVRTTIEIATACGSTGWVYGVLAGHSWMLNLFPAEAQEEVASDPQALTATVFRLGGDIVPVDGGYRLTGGTGKFCSGIDHSKWIIAGNAVQREGEPPEPRFFLIPREDVEIVDDWFTVGMRATGSRSVRVDDAFIPEYRTVRVADMLAGTSPGAKHHGAPFLRMNFYEITPYSIVGAPLGMARAAVSLFTADYRKAIQAGASDTEANLLRLTKAATAIEAGIALVLSDVRRIDYLGAPERFSLADRKEWVRNWCWAVQTARNAVNSIYEIAGGSTIYNSSSIQRIWRDINSAAQHFALTEDKAMLDYGRALMGLDTATFNIKKPTPLPK</sequence>
<dbReference type="SUPFAM" id="SSF47203">
    <property type="entry name" value="Acyl-CoA dehydrogenase C-terminal domain-like"/>
    <property type="match status" value="1"/>
</dbReference>
<accession>A0ABX0TTB4</accession>
<dbReference type="InterPro" id="IPR009100">
    <property type="entry name" value="AcylCoA_DH/oxidase_NM_dom_sf"/>
</dbReference>
<dbReference type="RefSeq" id="WP_167073728.1">
    <property type="nucleotide sequence ID" value="NZ_JAAOZC010000006.1"/>
</dbReference>
<dbReference type="Pfam" id="PF02771">
    <property type="entry name" value="Acyl-CoA_dh_N"/>
    <property type="match status" value="1"/>
</dbReference>
<dbReference type="EMBL" id="JAAOZC010000006">
    <property type="protein sequence ID" value="NIJ08758.1"/>
    <property type="molecule type" value="Genomic_DNA"/>
</dbReference>
<reference evidence="4 5" key="1">
    <citation type="submission" date="2020-03" db="EMBL/GenBank/DDBJ databases">
        <title>Genomic Encyclopedia of Type Strains, Phase III (KMG-III): the genomes of soil and plant-associated and newly described type strains.</title>
        <authorList>
            <person name="Whitman W."/>
        </authorList>
    </citation>
    <scope>NUCLEOTIDE SEQUENCE [LARGE SCALE GENOMIC DNA]</scope>
    <source>
        <strain evidence="4 5">CECT 8804</strain>
    </source>
</reference>
<dbReference type="InterPro" id="IPR046373">
    <property type="entry name" value="Acyl-CoA_Oxase/DH_mid-dom_sf"/>
</dbReference>
<protein>
    <submittedName>
        <fullName evidence="4">3-hydroxy-9,10-secoandrosta-1,3,5(10)-triene-9, 17-dione monooxygenase</fullName>
        <ecNumber evidence="4">1.14.14.12</ecNumber>
    </submittedName>
</protein>
<dbReference type="SUPFAM" id="SSF56645">
    <property type="entry name" value="Acyl-CoA dehydrogenase NM domain-like"/>
    <property type="match status" value="1"/>
</dbReference>
<dbReference type="Pfam" id="PF08028">
    <property type="entry name" value="Acyl-CoA_dh_2"/>
    <property type="match status" value="1"/>
</dbReference>
<dbReference type="Gene3D" id="1.20.140.10">
    <property type="entry name" value="Butyryl-CoA Dehydrogenase, subunit A, domain 3"/>
    <property type="match status" value="1"/>
</dbReference>
<dbReference type="PANTHER" id="PTHR43884:SF12">
    <property type="entry name" value="ISOVALERYL-COA DEHYDROGENASE, MITOCHONDRIAL-RELATED"/>
    <property type="match status" value="1"/>
</dbReference>
<gene>
    <name evidence="4" type="ORF">FHS31_002382</name>
</gene>
<dbReference type="PANTHER" id="PTHR43884">
    <property type="entry name" value="ACYL-COA DEHYDROGENASE"/>
    <property type="match status" value="1"/>
</dbReference>
<dbReference type="InterPro" id="IPR013786">
    <property type="entry name" value="AcylCoA_DH/ox_N"/>
</dbReference>
<organism evidence="4 5">
    <name type="scientific">Sphingomonas vulcanisoli</name>
    <dbReference type="NCBI Taxonomy" id="1658060"/>
    <lineage>
        <taxon>Bacteria</taxon>
        <taxon>Pseudomonadati</taxon>
        <taxon>Pseudomonadota</taxon>
        <taxon>Alphaproteobacteria</taxon>
        <taxon>Sphingomonadales</taxon>
        <taxon>Sphingomonadaceae</taxon>
        <taxon>Sphingomonas</taxon>
    </lineage>
</organism>
<dbReference type="Gene3D" id="2.40.110.10">
    <property type="entry name" value="Butyryl-CoA Dehydrogenase, subunit A, domain 2"/>
    <property type="match status" value="1"/>
</dbReference>
<proteinExistence type="predicted"/>
<evidence type="ECO:0000259" key="3">
    <source>
        <dbReference type="Pfam" id="PF08028"/>
    </source>
</evidence>
<keyword evidence="1 4" id="KW-0560">Oxidoreductase</keyword>
<evidence type="ECO:0000313" key="4">
    <source>
        <dbReference type="EMBL" id="NIJ08758.1"/>
    </source>
</evidence>
<dbReference type="Proteomes" id="UP000727456">
    <property type="component" value="Unassembled WGS sequence"/>
</dbReference>
<keyword evidence="4" id="KW-0503">Monooxygenase</keyword>
<feature type="domain" description="Acyl-CoA dehydrogenase C-terminal" evidence="3">
    <location>
        <begin position="254"/>
        <end position="378"/>
    </location>
</feature>
<dbReference type="InterPro" id="IPR037069">
    <property type="entry name" value="AcylCoA_DH/ox_N_sf"/>
</dbReference>
<name>A0ABX0TTB4_9SPHN</name>
<evidence type="ECO:0000256" key="1">
    <source>
        <dbReference type="ARBA" id="ARBA00023002"/>
    </source>
</evidence>